<keyword evidence="3" id="KW-1185">Reference proteome</keyword>
<evidence type="ECO:0000313" key="3">
    <source>
        <dbReference type="Proteomes" id="UP000824782"/>
    </source>
</evidence>
<dbReference type="PANTHER" id="PTHR36981">
    <property type="entry name" value="ZGC:195170"/>
    <property type="match status" value="1"/>
</dbReference>
<dbReference type="EMBL" id="WNYA01000010">
    <property type="protein sequence ID" value="KAG8553877.1"/>
    <property type="molecule type" value="Genomic_DNA"/>
</dbReference>
<sequence length="117" mass="13659">RDELRDPFSSEIDCITRHVMFHERCLSQEQLIYTLYLIGTITGRVQNVAANRSLRYAANRSYTAWVHGHLGKHYRIPIPSCVVSKIRNSYPEQSGQYTGFRYYMDMSISNTDAEMNF</sequence>
<reference evidence="2" key="1">
    <citation type="thesis" date="2020" institute="ProQuest LLC" country="789 East Eisenhower Parkway, Ann Arbor, MI, USA">
        <title>Comparative Genomics and Chromosome Evolution.</title>
        <authorList>
            <person name="Mudd A.B."/>
        </authorList>
    </citation>
    <scope>NUCLEOTIDE SEQUENCE</scope>
    <source>
        <strain evidence="2">237g6f4</strain>
        <tissue evidence="2">Blood</tissue>
    </source>
</reference>
<dbReference type="Pfam" id="PF20478">
    <property type="entry name" value="P2RX7_C"/>
    <property type="match status" value="1"/>
</dbReference>
<accession>A0AAV7A292</accession>
<gene>
    <name evidence="2" type="ORF">GDO81_003586</name>
</gene>
<proteinExistence type="predicted"/>
<evidence type="ECO:0000313" key="2">
    <source>
        <dbReference type="EMBL" id="KAG8553877.1"/>
    </source>
</evidence>
<name>A0AAV7A292_ENGPU</name>
<evidence type="ECO:0000259" key="1">
    <source>
        <dbReference type="Pfam" id="PF20478"/>
    </source>
</evidence>
<feature type="domain" description="P2X purinoreceptor 7 intracellular" evidence="1">
    <location>
        <begin position="12"/>
        <end position="101"/>
    </location>
</feature>
<comment type="caution">
    <text evidence="2">The sequence shown here is derived from an EMBL/GenBank/DDBJ whole genome shotgun (WGS) entry which is preliminary data.</text>
</comment>
<dbReference type="Proteomes" id="UP000824782">
    <property type="component" value="Unassembled WGS sequence"/>
</dbReference>
<protein>
    <recommendedName>
        <fullName evidence="1">P2X purinoreceptor 7 intracellular domain-containing protein</fullName>
    </recommendedName>
</protein>
<dbReference type="PANTHER" id="PTHR36981:SF12">
    <property type="entry name" value="P2X PURINOCEPTOR 7-LIKE"/>
    <property type="match status" value="1"/>
</dbReference>
<organism evidence="2 3">
    <name type="scientific">Engystomops pustulosus</name>
    <name type="common">Tungara frog</name>
    <name type="synonym">Physalaemus pustulosus</name>
    <dbReference type="NCBI Taxonomy" id="76066"/>
    <lineage>
        <taxon>Eukaryota</taxon>
        <taxon>Metazoa</taxon>
        <taxon>Chordata</taxon>
        <taxon>Craniata</taxon>
        <taxon>Vertebrata</taxon>
        <taxon>Euteleostomi</taxon>
        <taxon>Amphibia</taxon>
        <taxon>Batrachia</taxon>
        <taxon>Anura</taxon>
        <taxon>Neobatrachia</taxon>
        <taxon>Hyloidea</taxon>
        <taxon>Leptodactylidae</taxon>
        <taxon>Leiuperinae</taxon>
        <taxon>Engystomops</taxon>
    </lineage>
</organism>
<feature type="non-terminal residue" evidence="2">
    <location>
        <position position="1"/>
    </location>
</feature>
<dbReference type="InterPro" id="IPR046815">
    <property type="entry name" value="P2RX7_C"/>
</dbReference>
<dbReference type="AlphaFoldDB" id="A0AAV7A292"/>